<sequence length="1602" mass="186476">MQLNITTFIQKQLKEIIDQAVVSGKINPEELRMIIISPTTNFDVLKVTYNNEWDEYYYGTGYSSDAADIGTISISDWLDIADKAFEKREELDIAFIDQATEQDKKYTKIKPALTFNHVSDQLYKSYLICLREELISQIESAIQKVATSYTQKDFKHVVGFVTHKLTFKQDDNVRILAFNHPNGSGPFYNVMLTLPKSKLTYPYLKFYDTGFYLFYPESNIYEGPEAESNIYTYDIKNIEYGFVQSKEREKAIFRLTDEFEDWKLDGGHIEEEEGDLSEEAFFSAFDKFMIRFPDKIIDSLQVPDPIHNESDFTKWLNTIQKHNLDIPYKAKEKLYDYGEEAFRKTIALLPDTNKNYSDFQKFLTARLFSEGRYEESTAILTSIKQLSDHYKVHLLENLYFLNCKEEFDECYDSIENKSAKKDALLPKWLFDIRLYQDQKDELNKLKDELISFMSENNGYSSASRAAIALTHLYTVLGEKENALYCFQNISFSSTIHNTLFKKEFTDSPYMLQAYDDYLAKKKEKEDFKSKVKVSSLVIPEKNKQVIEKVPYEDSYYLTHKIKDVNLNWAVPISKNKFVAVNGDKELFTAEITNTHEVVKHSIIELDKKKRYHYSYHNEVVYISDYDRGIVRYQIRGNTIIPIEGSIRNTKKVPKYGNLNISDGHLYVCNNEYLEIFDLSTPDAPPISSDVFIESGYSLHINDNLLVVGAGAGLVLLLDIQDKSNPTHLSSIIEDKTPGNMHVEFFEHYMVTRSVIDISNPADPKFVCHNWDDLAPIYYFSEKPNILLCSTGDEFLFTTLSKEDNGKISLVNWLESLNKENLYYERLTYNIATMYDEDIVIGFTQYDICILEKDKNLTQQKQEFDVQDILENMAIECFEHLVEHHPDFSIGKVILEHRPDYGSISLSFQECSSPAIVSGFHEGSELPMVYSEFNIYPYFSDTLDINFDPQIMKINYDLNRVMDKIISNDRFNTITSKHVSILINNESRYLEFPNHNWNPYREISSSQDPETVKDIILSNNDNLIKQLENRMVDEEGVFEELLQLINPKKPKDNAKNLLASSDNNKITLTYIHGPVFEPKQKEGDSSTAIRRLKAQVLQIITSHPDRKIVKNIMLNGAKYSIPKPVLEKTPAVLNIKDGYISILVNNGYGLWDEFAEDPEIKTFLLDILDTLNDESLIAKLAYRYKIHSHKSIYNYIKKLLTDTHDILDYYNYIGDSHRSIINISKLPLIAIRPFEKELLEIFEQFESDTDIEQNHRIKNMIIPVCDMLIKLGHEKFPDKLISKANSAKKRNEKYDDDLFADDDYENEETFLLQLYRKQQVKRILQSFKSEEEKPIWDNTIEAEPYKKSWYTTIDVLFEQGEYIYGEDFKHMFIHKLSRNIAKDENYDHDRLLAFNFIHYTYKHIQKRPELASMAEIIVEAIADNKDKFSEEIDLYNIKEKSKFALLQAAWNDLKNKDLELAEKKGDAILKIDPEFGQVYFLKARLLWLKEGIPTYLEKQEEYIKKASHDAATLARLYNLTGCALDVEKRYEEALPYFKNAALTATNEPMYLANIAEIYYKLKNPKEALNYVQKAKQNGHSSEMMDEISTNKGIINDVEDESNK</sequence>
<dbReference type="OrthoDB" id="1152765at2"/>
<keyword evidence="3" id="KW-1185">Reference proteome</keyword>
<reference evidence="2 3" key="1">
    <citation type="submission" date="2014-04" db="EMBL/GenBank/DDBJ databases">
        <title>Aquimarina sp. 22II-S11-z7 Genome Sequencing.</title>
        <authorList>
            <person name="Lai Q."/>
        </authorList>
    </citation>
    <scope>NUCLEOTIDE SEQUENCE [LARGE SCALE GENOMIC DNA]</scope>
    <source>
        <strain evidence="2 3">22II-S11-z7</strain>
    </source>
</reference>
<protein>
    <submittedName>
        <fullName evidence="2">Uncharacterized protein</fullName>
    </submittedName>
</protein>
<dbReference type="InterPro" id="IPR019734">
    <property type="entry name" value="TPR_rpt"/>
</dbReference>
<dbReference type="STRING" id="1317122.ATO12_18645"/>
<proteinExistence type="predicted"/>
<dbReference type="RefSeq" id="WP_034242805.1">
    <property type="nucleotide sequence ID" value="NZ_AQRA01000006.1"/>
</dbReference>
<dbReference type="InterPro" id="IPR011990">
    <property type="entry name" value="TPR-like_helical_dom_sf"/>
</dbReference>
<organism evidence="2 3">
    <name type="scientific">Aquimarina atlantica</name>
    <dbReference type="NCBI Taxonomy" id="1317122"/>
    <lineage>
        <taxon>Bacteria</taxon>
        <taxon>Pseudomonadati</taxon>
        <taxon>Bacteroidota</taxon>
        <taxon>Flavobacteriia</taxon>
        <taxon>Flavobacteriales</taxon>
        <taxon>Flavobacteriaceae</taxon>
        <taxon>Aquimarina</taxon>
    </lineage>
</organism>
<evidence type="ECO:0000256" key="1">
    <source>
        <dbReference type="SAM" id="MobiDB-lite"/>
    </source>
</evidence>
<dbReference type="SUPFAM" id="SSF101908">
    <property type="entry name" value="Putative isomerase YbhE"/>
    <property type="match status" value="1"/>
</dbReference>
<comment type="caution">
    <text evidence="2">The sequence shown here is derived from an EMBL/GenBank/DDBJ whole genome shotgun (WGS) entry which is preliminary data.</text>
</comment>
<gene>
    <name evidence="2" type="ORF">ATO12_18645</name>
</gene>
<dbReference type="Gene3D" id="1.25.40.10">
    <property type="entry name" value="Tetratricopeptide repeat domain"/>
    <property type="match status" value="1"/>
</dbReference>
<dbReference type="EMBL" id="AQRA01000006">
    <property type="protein sequence ID" value="EZH73035.1"/>
    <property type="molecule type" value="Genomic_DNA"/>
</dbReference>
<name>A0A023BSU5_9FLAO</name>
<evidence type="ECO:0000313" key="3">
    <source>
        <dbReference type="Proteomes" id="UP000023541"/>
    </source>
</evidence>
<dbReference type="Proteomes" id="UP000023541">
    <property type="component" value="Unassembled WGS sequence"/>
</dbReference>
<feature type="region of interest" description="Disordered" evidence="1">
    <location>
        <begin position="1578"/>
        <end position="1602"/>
    </location>
</feature>
<dbReference type="SUPFAM" id="SSF48452">
    <property type="entry name" value="TPR-like"/>
    <property type="match status" value="1"/>
</dbReference>
<accession>A0A023BSU5</accession>
<dbReference type="eggNOG" id="COG3063">
    <property type="taxonomic scope" value="Bacteria"/>
</dbReference>
<dbReference type="SMART" id="SM00028">
    <property type="entry name" value="TPR"/>
    <property type="match status" value="2"/>
</dbReference>
<evidence type="ECO:0000313" key="2">
    <source>
        <dbReference type="EMBL" id="EZH73035.1"/>
    </source>
</evidence>